<accession>A0AAE3W5X8</accession>
<reference evidence="2 3" key="1">
    <citation type="submission" date="2023-07" db="EMBL/GenBank/DDBJ databases">
        <title>Sequencing the genomes of 1000 actinobacteria strains.</title>
        <authorList>
            <person name="Klenk H.-P."/>
        </authorList>
    </citation>
    <scope>NUCLEOTIDE SEQUENCE [LARGE SCALE GENOMIC DNA]</scope>
    <source>
        <strain evidence="2 3">DSM 44709</strain>
    </source>
</reference>
<dbReference type="InterPro" id="IPR047641">
    <property type="entry name" value="ABC_transpr_MalK/UgpC-like"/>
</dbReference>
<dbReference type="PANTHER" id="PTHR43875">
    <property type="entry name" value="MALTODEXTRIN IMPORT ATP-BINDING PROTEIN MSMX"/>
    <property type="match status" value="1"/>
</dbReference>
<feature type="chain" id="PRO_5041964236" description="Transport-associated OB type 2 domain-containing protein" evidence="1">
    <location>
        <begin position="17"/>
        <end position="145"/>
    </location>
</feature>
<keyword evidence="3" id="KW-1185">Reference proteome</keyword>
<dbReference type="GO" id="GO:0016887">
    <property type="term" value="F:ATP hydrolysis activity"/>
    <property type="evidence" value="ECO:0007669"/>
    <property type="project" value="InterPro"/>
</dbReference>
<keyword evidence="1" id="KW-0732">Signal</keyword>
<evidence type="ECO:0000313" key="3">
    <source>
        <dbReference type="Proteomes" id="UP001240236"/>
    </source>
</evidence>
<protein>
    <recommendedName>
        <fullName evidence="4">Transport-associated OB type 2 domain-containing protein</fullName>
    </recommendedName>
</protein>
<proteinExistence type="predicted"/>
<dbReference type="GO" id="GO:0055052">
    <property type="term" value="C:ATP-binding cassette (ABC) transporter complex, substrate-binding subunit-containing"/>
    <property type="evidence" value="ECO:0007669"/>
    <property type="project" value="TreeGrafter"/>
</dbReference>
<dbReference type="Gene3D" id="3.40.50.300">
    <property type="entry name" value="P-loop containing nucleotide triphosphate hydrolases"/>
    <property type="match status" value="1"/>
</dbReference>
<dbReference type="PANTHER" id="PTHR43875:SF1">
    <property type="entry name" value="OSMOPROTECTIVE COMPOUNDS UPTAKE ATP-BINDING PROTEIN GGTA"/>
    <property type="match status" value="1"/>
</dbReference>
<sequence length="145" mass="15851">MTLLFLWPLLTGLAAAFTGADGPTTVHVRRMLEDAYFWEAMRNTALLIVVPRQRVAVARAIVVDAAVLLMDEPLSNLDALLRLQFRAELKKIVGRLGTTTRWAGHELKVSTGPGFPAKSGDTVRLTLPPAALRFFDPETGLALTL</sequence>
<dbReference type="EMBL" id="JAUSUZ010000001">
    <property type="protein sequence ID" value="MDQ0370493.1"/>
    <property type="molecule type" value="Genomic_DNA"/>
</dbReference>
<dbReference type="InterPro" id="IPR008995">
    <property type="entry name" value="Mo/tungstate-bd_C_term_dom"/>
</dbReference>
<dbReference type="SUPFAM" id="SSF52540">
    <property type="entry name" value="P-loop containing nucleoside triphosphate hydrolases"/>
    <property type="match status" value="1"/>
</dbReference>
<feature type="signal peptide" evidence="1">
    <location>
        <begin position="1"/>
        <end position="16"/>
    </location>
</feature>
<dbReference type="InterPro" id="IPR027417">
    <property type="entry name" value="P-loop_NTPase"/>
</dbReference>
<name>A0AAE3W5X8_9ACTN</name>
<evidence type="ECO:0008006" key="4">
    <source>
        <dbReference type="Google" id="ProtNLM"/>
    </source>
</evidence>
<evidence type="ECO:0000313" key="2">
    <source>
        <dbReference type="EMBL" id="MDQ0370493.1"/>
    </source>
</evidence>
<comment type="caution">
    <text evidence="2">The sequence shown here is derived from an EMBL/GenBank/DDBJ whole genome shotgun (WGS) entry which is preliminary data.</text>
</comment>
<dbReference type="Proteomes" id="UP001240236">
    <property type="component" value="Unassembled WGS sequence"/>
</dbReference>
<evidence type="ECO:0000256" key="1">
    <source>
        <dbReference type="SAM" id="SignalP"/>
    </source>
</evidence>
<organism evidence="2 3">
    <name type="scientific">Catenuloplanes indicus</name>
    <dbReference type="NCBI Taxonomy" id="137267"/>
    <lineage>
        <taxon>Bacteria</taxon>
        <taxon>Bacillati</taxon>
        <taxon>Actinomycetota</taxon>
        <taxon>Actinomycetes</taxon>
        <taxon>Micromonosporales</taxon>
        <taxon>Micromonosporaceae</taxon>
        <taxon>Catenuloplanes</taxon>
    </lineage>
</organism>
<dbReference type="SUPFAM" id="SSF50331">
    <property type="entry name" value="MOP-like"/>
    <property type="match status" value="1"/>
</dbReference>
<gene>
    <name evidence="2" type="ORF">J2S42_007162</name>
</gene>
<dbReference type="AlphaFoldDB" id="A0AAE3W5X8"/>